<evidence type="ECO:0000259" key="1">
    <source>
        <dbReference type="Pfam" id="PF26526"/>
    </source>
</evidence>
<organism evidence="2 3">
    <name type="scientific">Micromonospora purpureochromogenes</name>
    <dbReference type="NCBI Taxonomy" id="47872"/>
    <lineage>
        <taxon>Bacteria</taxon>
        <taxon>Bacillati</taxon>
        <taxon>Actinomycetota</taxon>
        <taxon>Actinomycetes</taxon>
        <taxon>Micromonosporales</taxon>
        <taxon>Micromonosporaceae</taxon>
        <taxon>Micromonospora</taxon>
    </lineage>
</organism>
<proteinExistence type="predicted"/>
<dbReference type="Proteomes" id="UP000198228">
    <property type="component" value="Chromosome I"/>
</dbReference>
<feature type="domain" description="DUF8175" evidence="1">
    <location>
        <begin position="32"/>
        <end position="123"/>
    </location>
</feature>
<sequence length="138" mass="14533">MHIVVRVTPQVGPTVFGPTLRTQVVGTDAAAMRVQVAQAYDELRAPSGVAYGQPIGHLYATLRGYRILSYTDDEVTLFLLTEAPDVSGTPVAASTELRLRWTGADWALVAPAGGTFDQAVTAASPAEVTTFLPFIAGG</sequence>
<name>A0A1C4Z921_9ACTN</name>
<accession>A0A1C4Z921</accession>
<protein>
    <recommendedName>
        <fullName evidence="1">DUF8175 domain-containing protein</fullName>
    </recommendedName>
</protein>
<dbReference type="Pfam" id="PF26526">
    <property type="entry name" value="DUF8175"/>
    <property type="match status" value="1"/>
</dbReference>
<evidence type="ECO:0000313" key="2">
    <source>
        <dbReference type="EMBL" id="SCF29440.1"/>
    </source>
</evidence>
<gene>
    <name evidence="2" type="ORF">GA0074696_4164</name>
</gene>
<reference evidence="2 3" key="1">
    <citation type="submission" date="2016-06" db="EMBL/GenBank/DDBJ databases">
        <authorList>
            <person name="Kjaerup R.B."/>
            <person name="Dalgaard T.S."/>
            <person name="Juul-Madsen H.R."/>
        </authorList>
    </citation>
    <scope>NUCLEOTIDE SEQUENCE [LARGE SCALE GENOMIC DNA]</scope>
    <source>
        <strain evidence="2 3">DSM 43821</strain>
    </source>
</reference>
<dbReference type="AlphaFoldDB" id="A0A1C4Z921"/>
<evidence type="ECO:0000313" key="3">
    <source>
        <dbReference type="Proteomes" id="UP000198228"/>
    </source>
</evidence>
<dbReference type="EMBL" id="LT607410">
    <property type="protein sequence ID" value="SCF29440.1"/>
    <property type="molecule type" value="Genomic_DNA"/>
</dbReference>
<dbReference type="InterPro" id="IPR058488">
    <property type="entry name" value="DUF8175"/>
</dbReference>